<protein>
    <recommendedName>
        <fullName evidence="3">FeoB-associated Cys-rich membrane protein</fullName>
    </recommendedName>
</protein>
<organism evidence="2">
    <name type="scientific">uncultured Adhaeribacter sp</name>
    <dbReference type="NCBI Taxonomy" id="448109"/>
    <lineage>
        <taxon>Bacteria</taxon>
        <taxon>Pseudomonadati</taxon>
        <taxon>Bacteroidota</taxon>
        <taxon>Cytophagia</taxon>
        <taxon>Cytophagales</taxon>
        <taxon>Hymenobacteraceae</taxon>
        <taxon>Adhaeribacter</taxon>
        <taxon>environmental samples</taxon>
    </lineage>
</organism>
<name>A0A6J4J259_9BACT</name>
<keyword evidence="1" id="KW-0812">Transmembrane</keyword>
<feature type="transmembrane region" description="Helical" evidence="1">
    <location>
        <begin position="6"/>
        <end position="25"/>
    </location>
</feature>
<keyword evidence="1" id="KW-0472">Membrane</keyword>
<proteinExistence type="predicted"/>
<dbReference type="EMBL" id="CADCTJ010000826">
    <property type="protein sequence ID" value="CAA9268399.1"/>
    <property type="molecule type" value="Genomic_DNA"/>
</dbReference>
<dbReference type="AlphaFoldDB" id="A0A6J4J259"/>
<keyword evidence="1" id="KW-1133">Transmembrane helix</keyword>
<accession>A0A6J4J259</accession>
<reference evidence="2" key="1">
    <citation type="submission" date="2020-02" db="EMBL/GenBank/DDBJ databases">
        <authorList>
            <person name="Meier V. D."/>
        </authorList>
    </citation>
    <scope>NUCLEOTIDE SEQUENCE</scope>
    <source>
        <strain evidence="2">AVDCRST_MAG95</strain>
    </source>
</reference>
<evidence type="ECO:0000313" key="2">
    <source>
        <dbReference type="EMBL" id="CAA9268399.1"/>
    </source>
</evidence>
<dbReference type="Pfam" id="PF12669">
    <property type="entry name" value="FeoB_associated"/>
    <property type="match status" value="1"/>
</dbReference>
<gene>
    <name evidence="2" type="ORF">AVDCRST_MAG95-2643</name>
</gene>
<sequence length="60" mass="6448">MQEIIIFIVFALAAAYVVRLVILNFRPKAGSGCAKGCGTCATVDFNKISKEIEARNASLN</sequence>
<evidence type="ECO:0008006" key="3">
    <source>
        <dbReference type="Google" id="ProtNLM"/>
    </source>
</evidence>
<evidence type="ECO:0000256" key="1">
    <source>
        <dbReference type="SAM" id="Phobius"/>
    </source>
</evidence>